<dbReference type="RefSeq" id="WP_035341581.1">
    <property type="nucleotide sequence ID" value="NZ_BAUU01000006.1"/>
</dbReference>
<keyword evidence="1" id="KW-1133">Transmembrane helix</keyword>
<keyword evidence="4" id="KW-1185">Reference proteome</keyword>
<dbReference type="InterPro" id="IPR025646">
    <property type="entry name" value="DUF4350"/>
</dbReference>
<dbReference type="Pfam" id="PF14258">
    <property type="entry name" value="DUF4350"/>
    <property type="match status" value="1"/>
</dbReference>
<dbReference type="EMBL" id="BAUU01000006">
    <property type="protein sequence ID" value="GAE29694.1"/>
    <property type="molecule type" value="Genomic_DNA"/>
</dbReference>
<dbReference type="STRING" id="1236971.JCM9152_1069"/>
<keyword evidence="1" id="KW-0472">Membrane</keyword>
<feature type="domain" description="DUF4350" evidence="2">
    <location>
        <begin position="41"/>
        <end position="208"/>
    </location>
</feature>
<sequence>MDRKKFRFKAWFWIPILFLIFLASSFIAIGQPPREYPPYVSHSPSPTGIKALYTYLEEERDKVQRWERPPDQLPVHEQNRALLMIEPAFVPTGNEMVQYEAFMEAGNTIVLFSENPAGMFGLRYDPSSRFLEDEPIYWGEETYFAQQRSPLRLVPADEDEILLEDELGVVAFKREFGEGALMVVNEPYWLMNQFILDEDHIPLILTLIEEANADELWFDEYVHGEDNSTSMLAVYPLWFIILMLQLGVFTLLWLLYQGKRFGPILVEREETVRFSDEALHALSAWFIKGKHYSGALQIQNDYVRTRMQEKWGIPLTKEWTDIADNLMQKWDEKTEKETRTFVYELEGVLRKETVSKQEYLLWAKKLNELQKGVEKR</sequence>
<feature type="transmembrane region" description="Helical" evidence="1">
    <location>
        <begin position="235"/>
        <end position="256"/>
    </location>
</feature>
<keyword evidence="1" id="KW-0812">Transmembrane</keyword>
<evidence type="ECO:0000313" key="3">
    <source>
        <dbReference type="EMBL" id="GAE29694.1"/>
    </source>
</evidence>
<comment type="caution">
    <text evidence="3">The sequence shown here is derived from an EMBL/GenBank/DDBJ whole genome shotgun (WGS) entry which is preliminary data.</text>
</comment>
<evidence type="ECO:0000259" key="2">
    <source>
        <dbReference type="Pfam" id="PF14258"/>
    </source>
</evidence>
<evidence type="ECO:0000313" key="4">
    <source>
        <dbReference type="Proteomes" id="UP000018895"/>
    </source>
</evidence>
<protein>
    <recommendedName>
        <fullName evidence="2">DUF4350 domain-containing protein</fullName>
    </recommendedName>
</protein>
<name>W4QEA7_9BACI</name>
<dbReference type="AlphaFoldDB" id="W4QEA7"/>
<evidence type="ECO:0000256" key="1">
    <source>
        <dbReference type="SAM" id="Phobius"/>
    </source>
</evidence>
<accession>W4QEA7</accession>
<proteinExistence type="predicted"/>
<gene>
    <name evidence="3" type="ORF">JCM9152_1069</name>
</gene>
<organism evidence="3 4">
    <name type="scientific">Halalkalibacter hemicellulosilyticusJCM 9152</name>
    <dbReference type="NCBI Taxonomy" id="1236971"/>
    <lineage>
        <taxon>Bacteria</taxon>
        <taxon>Bacillati</taxon>
        <taxon>Bacillota</taxon>
        <taxon>Bacilli</taxon>
        <taxon>Bacillales</taxon>
        <taxon>Bacillaceae</taxon>
        <taxon>Halalkalibacter</taxon>
    </lineage>
</organism>
<dbReference type="Proteomes" id="UP000018895">
    <property type="component" value="Unassembled WGS sequence"/>
</dbReference>
<reference evidence="3" key="1">
    <citation type="journal article" date="2014" name="Genome Announc.">
        <title>Draft Genome Sequences of Three Alkaliphilic Bacillus Strains, Bacillus wakoensis JCM 9140T, Bacillus akibai JCM 9157T, and Bacillus hemicellulosilyticus JCM 9152T.</title>
        <authorList>
            <person name="Yuki M."/>
            <person name="Oshima K."/>
            <person name="Suda W."/>
            <person name="Oshida Y."/>
            <person name="Kitamura K."/>
            <person name="Iida T."/>
            <person name="Hattori M."/>
            <person name="Ohkuma M."/>
        </authorList>
    </citation>
    <scope>NUCLEOTIDE SEQUENCE [LARGE SCALE GENOMIC DNA]</scope>
    <source>
        <strain evidence="3">JCM 9152</strain>
    </source>
</reference>